<reference evidence="9" key="2">
    <citation type="journal article" date="2023" name="IMA Fungus">
        <title>Comparative genomic study of the Penicillium genus elucidates a diverse pangenome and 15 lateral gene transfer events.</title>
        <authorList>
            <person name="Petersen C."/>
            <person name="Sorensen T."/>
            <person name="Nielsen M.R."/>
            <person name="Sondergaard T.E."/>
            <person name="Sorensen J.L."/>
            <person name="Fitzpatrick D.A."/>
            <person name="Frisvad J.C."/>
            <person name="Nielsen K.L."/>
        </authorList>
    </citation>
    <scope>NUCLEOTIDE SEQUENCE</scope>
    <source>
        <strain evidence="9">IBT 30761</strain>
    </source>
</reference>
<keyword evidence="6" id="KW-0198">Cysteine biosynthesis</keyword>
<evidence type="ECO:0000313" key="9">
    <source>
        <dbReference type="EMBL" id="KAJ5082450.1"/>
    </source>
</evidence>
<protein>
    <recommendedName>
        <fullName evidence="4">cystathionine gamma-lyase</fullName>
        <ecNumber evidence="4">4.4.1.1</ecNumber>
    </recommendedName>
    <alternativeName>
        <fullName evidence="7">Gamma-cystathionase</fullName>
    </alternativeName>
</protein>
<evidence type="ECO:0000256" key="5">
    <source>
        <dbReference type="ARBA" id="ARBA00022898"/>
    </source>
</evidence>
<evidence type="ECO:0000256" key="1">
    <source>
        <dbReference type="ARBA" id="ARBA00001933"/>
    </source>
</evidence>
<dbReference type="AlphaFoldDB" id="A0A9W9EIQ4"/>
<dbReference type="SUPFAM" id="SSF53383">
    <property type="entry name" value="PLP-dependent transferases"/>
    <property type="match status" value="1"/>
</dbReference>
<proteinExistence type="inferred from homology"/>
<evidence type="ECO:0000313" key="10">
    <source>
        <dbReference type="Proteomes" id="UP001149074"/>
    </source>
</evidence>
<comment type="caution">
    <text evidence="9">The sequence shown here is derived from an EMBL/GenBank/DDBJ whole genome shotgun (WGS) entry which is preliminary data.</text>
</comment>
<comment type="cofactor">
    <cofactor evidence="1 8">
        <name>pyridoxal 5'-phosphate</name>
        <dbReference type="ChEBI" id="CHEBI:597326"/>
    </cofactor>
</comment>
<dbReference type="GO" id="GO:0030170">
    <property type="term" value="F:pyridoxal phosphate binding"/>
    <property type="evidence" value="ECO:0007669"/>
    <property type="project" value="InterPro"/>
</dbReference>
<evidence type="ECO:0000256" key="8">
    <source>
        <dbReference type="RuleBase" id="RU362118"/>
    </source>
</evidence>
<dbReference type="GO" id="GO:0005737">
    <property type="term" value="C:cytoplasm"/>
    <property type="evidence" value="ECO:0007669"/>
    <property type="project" value="TreeGrafter"/>
</dbReference>
<reference evidence="9" key="1">
    <citation type="submission" date="2022-11" db="EMBL/GenBank/DDBJ databases">
        <authorList>
            <person name="Petersen C."/>
        </authorList>
    </citation>
    <scope>NUCLEOTIDE SEQUENCE</scope>
    <source>
        <strain evidence="9">IBT 30761</strain>
    </source>
</reference>
<dbReference type="GO" id="GO:0019343">
    <property type="term" value="P:cysteine biosynthetic process via cystathionine"/>
    <property type="evidence" value="ECO:0007669"/>
    <property type="project" value="TreeGrafter"/>
</dbReference>
<dbReference type="InterPro" id="IPR015421">
    <property type="entry name" value="PyrdxlP-dep_Trfase_major"/>
</dbReference>
<dbReference type="RefSeq" id="XP_056468972.1">
    <property type="nucleotide sequence ID" value="XM_056623984.1"/>
</dbReference>
<dbReference type="InterPro" id="IPR015424">
    <property type="entry name" value="PyrdxlP-dep_Trfase"/>
</dbReference>
<dbReference type="GeneID" id="81362963"/>
<gene>
    <name evidence="9" type="ORF">N7532_011493</name>
</gene>
<sequence>NFATTGTDHNASCFSTQPVHAGSPHDQTTSAVIPAELDLSFYYLPQSCVGKHVRAYVYTRSANPNRCVRGTGVCKMRYSFLTGIFYDHRHSAVLAYWFSRRIGFLVYTFTKVASTHGIEVLFTASLQNDLEMMIRPGKTKLVWVETLSNATLGLVELQKAASIAHSHGLSLVVDNTFCCLYVQSPLSHGADIVVHSATKCINGQSKQNAIGAVPSAFDCWQAHCGLETLHLRSQAATKSATAIAFALETSENIISVRYPGIDFYPSGILQ</sequence>
<dbReference type="InterPro" id="IPR000277">
    <property type="entry name" value="Cys/Met-Metab_PyrdxlP-dep_enz"/>
</dbReference>
<evidence type="ECO:0000256" key="7">
    <source>
        <dbReference type="ARBA" id="ARBA00029853"/>
    </source>
</evidence>
<keyword evidence="5 8" id="KW-0663">Pyridoxal phosphate</keyword>
<keyword evidence="10" id="KW-1185">Reference proteome</keyword>
<evidence type="ECO:0000256" key="2">
    <source>
        <dbReference type="ARBA" id="ARBA00005038"/>
    </source>
</evidence>
<comment type="similarity">
    <text evidence="3 8">Belongs to the trans-sulfuration enzymes family.</text>
</comment>
<dbReference type="GO" id="GO:0019346">
    <property type="term" value="P:transsulfuration"/>
    <property type="evidence" value="ECO:0007669"/>
    <property type="project" value="InterPro"/>
</dbReference>
<evidence type="ECO:0000256" key="3">
    <source>
        <dbReference type="ARBA" id="ARBA00009077"/>
    </source>
</evidence>
<dbReference type="Proteomes" id="UP001149074">
    <property type="component" value="Unassembled WGS sequence"/>
</dbReference>
<dbReference type="OrthoDB" id="3512640at2759"/>
<evidence type="ECO:0000256" key="6">
    <source>
        <dbReference type="ARBA" id="ARBA00023192"/>
    </source>
</evidence>
<dbReference type="Pfam" id="PF01053">
    <property type="entry name" value="Cys_Met_Meta_PP"/>
    <property type="match status" value="1"/>
</dbReference>
<feature type="non-terminal residue" evidence="9">
    <location>
        <position position="1"/>
    </location>
</feature>
<dbReference type="EMBL" id="JAPQKI010000011">
    <property type="protein sequence ID" value="KAJ5082450.1"/>
    <property type="molecule type" value="Genomic_DNA"/>
</dbReference>
<dbReference type="Gene3D" id="3.40.640.10">
    <property type="entry name" value="Type I PLP-dependent aspartate aminotransferase-like (Major domain)"/>
    <property type="match status" value="1"/>
</dbReference>
<dbReference type="GO" id="GO:0004123">
    <property type="term" value="F:cystathionine gamma-lyase activity"/>
    <property type="evidence" value="ECO:0007669"/>
    <property type="project" value="TreeGrafter"/>
</dbReference>
<keyword evidence="6" id="KW-0028">Amino-acid biosynthesis</keyword>
<dbReference type="PANTHER" id="PTHR11808">
    <property type="entry name" value="TRANS-SULFURATION ENZYME FAMILY MEMBER"/>
    <property type="match status" value="1"/>
</dbReference>
<name>A0A9W9EIQ4_9EURO</name>
<accession>A0A9W9EIQ4</accession>
<evidence type="ECO:0000256" key="4">
    <source>
        <dbReference type="ARBA" id="ARBA00012085"/>
    </source>
</evidence>
<dbReference type="PANTHER" id="PTHR11808:SF15">
    <property type="entry name" value="CYSTATHIONINE GAMMA-LYASE"/>
    <property type="match status" value="1"/>
</dbReference>
<organism evidence="9 10">
    <name type="scientific">Penicillium argentinense</name>
    <dbReference type="NCBI Taxonomy" id="1131581"/>
    <lineage>
        <taxon>Eukaryota</taxon>
        <taxon>Fungi</taxon>
        <taxon>Dikarya</taxon>
        <taxon>Ascomycota</taxon>
        <taxon>Pezizomycotina</taxon>
        <taxon>Eurotiomycetes</taxon>
        <taxon>Eurotiomycetidae</taxon>
        <taxon>Eurotiales</taxon>
        <taxon>Aspergillaceae</taxon>
        <taxon>Penicillium</taxon>
    </lineage>
</organism>
<comment type="pathway">
    <text evidence="2">Amino-acid biosynthesis; L-cysteine biosynthesis; L-cysteine from L-homocysteine and L-serine: step 2/2.</text>
</comment>
<dbReference type="EC" id="4.4.1.1" evidence="4"/>